<dbReference type="Proteomes" id="UP000314294">
    <property type="component" value="Unassembled WGS sequence"/>
</dbReference>
<organism evidence="2 3">
    <name type="scientific">Liparis tanakae</name>
    <name type="common">Tanaka's snailfish</name>
    <dbReference type="NCBI Taxonomy" id="230148"/>
    <lineage>
        <taxon>Eukaryota</taxon>
        <taxon>Metazoa</taxon>
        <taxon>Chordata</taxon>
        <taxon>Craniata</taxon>
        <taxon>Vertebrata</taxon>
        <taxon>Euteleostomi</taxon>
        <taxon>Actinopterygii</taxon>
        <taxon>Neopterygii</taxon>
        <taxon>Teleostei</taxon>
        <taxon>Neoteleostei</taxon>
        <taxon>Acanthomorphata</taxon>
        <taxon>Eupercaria</taxon>
        <taxon>Perciformes</taxon>
        <taxon>Cottioidei</taxon>
        <taxon>Cottales</taxon>
        <taxon>Liparidae</taxon>
        <taxon>Liparis</taxon>
    </lineage>
</organism>
<feature type="compositionally biased region" description="Basic and acidic residues" evidence="1">
    <location>
        <begin position="115"/>
        <end position="125"/>
    </location>
</feature>
<protein>
    <submittedName>
        <fullName evidence="2">Uncharacterized protein</fullName>
    </submittedName>
</protein>
<dbReference type="AlphaFoldDB" id="A0A4Z2FW63"/>
<comment type="caution">
    <text evidence="2">The sequence shown here is derived from an EMBL/GenBank/DDBJ whole genome shotgun (WGS) entry which is preliminary data.</text>
</comment>
<feature type="compositionally biased region" description="Basic residues" evidence="1">
    <location>
        <begin position="80"/>
        <end position="89"/>
    </location>
</feature>
<keyword evidence="3" id="KW-1185">Reference proteome</keyword>
<evidence type="ECO:0000313" key="3">
    <source>
        <dbReference type="Proteomes" id="UP000314294"/>
    </source>
</evidence>
<gene>
    <name evidence="2" type="ORF">EYF80_044646</name>
</gene>
<dbReference type="EMBL" id="SRLO01000864">
    <property type="protein sequence ID" value="TNN45150.1"/>
    <property type="molecule type" value="Genomic_DNA"/>
</dbReference>
<reference evidence="2 3" key="1">
    <citation type="submission" date="2019-03" db="EMBL/GenBank/DDBJ databases">
        <title>First draft genome of Liparis tanakae, snailfish: a comprehensive survey of snailfish specific genes.</title>
        <authorList>
            <person name="Kim W."/>
            <person name="Song I."/>
            <person name="Jeong J.-H."/>
            <person name="Kim D."/>
            <person name="Kim S."/>
            <person name="Ryu S."/>
            <person name="Song J.Y."/>
            <person name="Lee S.K."/>
        </authorList>
    </citation>
    <scope>NUCLEOTIDE SEQUENCE [LARGE SCALE GENOMIC DNA]</scope>
    <source>
        <tissue evidence="2">Muscle</tissue>
    </source>
</reference>
<accession>A0A4Z2FW63</accession>
<feature type="region of interest" description="Disordered" evidence="1">
    <location>
        <begin position="112"/>
        <end position="170"/>
    </location>
</feature>
<sequence length="197" mass="21938">MFSSLPLSVVISALSRIQPSSTPVTSGWSPIDKDKDIAQFRSYAVALRMRMEADASGLIAGVVRVFSTRGLRRACSRYRNNASRRHAAHRSGEELQPGEGASLLGRVRSVHHLRQHQEDPRHQEQEEVEEEQGLEEQEVGEDAGAEAPAHSLQRQLPRLEGVQEGQPAPRMLGLAEREKSRMAGRLCLRLRSCMVLL</sequence>
<evidence type="ECO:0000313" key="2">
    <source>
        <dbReference type="EMBL" id="TNN45150.1"/>
    </source>
</evidence>
<feature type="region of interest" description="Disordered" evidence="1">
    <location>
        <begin position="80"/>
        <end position="100"/>
    </location>
</feature>
<evidence type="ECO:0000256" key="1">
    <source>
        <dbReference type="SAM" id="MobiDB-lite"/>
    </source>
</evidence>
<feature type="compositionally biased region" description="Acidic residues" evidence="1">
    <location>
        <begin position="126"/>
        <end position="144"/>
    </location>
</feature>
<proteinExistence type="predicted"/>
<name>A0A4Z2FW63_9TELE</name>